<dbReference type="GO" id="GO:0043531">
    <property type="term" value="F:ADP binding"/>
    <property type="evidence" value="ECO:0007669"/>
    <property type="project" value="InterPro"/>
</dbReference>
<dbReference type="AlphaFoldDB" id="S8BB88"/>
<feature type="domain" description="NB-ARC" evidence="1">
    <location>
        <begin position="301"/>
        <end position="452"/>
    </location>
</feature>
<dbReference type="InterPro" id="IPR056125">
    <property type="entry name" value="DUF7708"/>
</dbReference>
<dbReference type="Pfam" id="PF25000">
    <property type="entry name" value="DUF7779"/>
    <property type="match status" value="1"/>
</dbReference>
<dbReference type="PANTHER" id="PTHR35205">
    <property type="entry name" value="NB-ARC AND TPR DOMAIN PROTEIN"/>
    <property type="match status" value="1"/>
</dbReference>
<dbReference type="Pfam" id="PF24809">
    <property type="entry name" value="DUF7708"/>
    <property type="match status" value="1"/>
</dbReference>
<evidence type="ECO:0000259" key="3">
    <source>
        <dbReference type="Pfam" id="PF25000"/>
    </source>
</evidence>
<evidence type="ECO:0000259" key="1">
    <source>
        <dbReference type="Pfam" id="PF00931"/>
    </source>
</evidence>
<protein>
    <submittedName>
        <fullName evidence="4">Uncharacterized protein</fullName>
    </submittedName>
</protein>
<dbReference type="Gene3D" id="1.25.40.10">
    <property type="entry name" value="Tetratricopeptide repeat domain"/>
    <property type="match status" value="1"/>
</dbReference>
<keyword evidence="5" id="KW-1185">Reference proteome</keyword>
<proteinExistence type="predicted"/>
<evidence type="ECO:0000259" key="2">
    <source>
        <dbReference type="Pfam" id="PF24809"/>
    </source>
</evidence>
<evidence type="ECO:0000313" key="5">
    <source>
        <dbReference type="Proteomes" id="UP000015100"/>
    </source>
</evidence>
<dbReference type="PRINTS" id="PR00364">
    <property type="entry name" value="DISEASERSIST"/>
</dbReference>
<feature type="domain" description="DUF7708" evidence="2">
    <location>
        <begin position="128"/>
        <end position="271"/>
    </location>
</feature>
<dbReference type="STRING" id="1284197.S8BB88"/>
<dbReference type="SUPFAM" id="SSF48452">
    <property type="entry name" value="TPR-like"/>
    <property type="match status" value="1"/>
</dbReference>
<dbReference type="InterPro" id="IPR056681">
    <property type="entry name" value="DUF7779"/>
</dbReference>
<dbReference type="Pfam" id="PF13174">
    <property type="entry name" value="TPR_6"/>
    <property type="match status" value="1"/>
</dbReference>
<dbReference type="Pfam" id="PF13424">
    <property type="entry name" value="TPR_12"/>
    <property type="match status" value="1"/>
</dbReference>
<name>S8BB88_DACHA</name>
<dbReference type="InterPro" id="IPR002182">
    <property type="entry name" value="NB-ARC"/>
</dbReference>
<organism evidence="4 5">
    <name type="scientific">Dactylellina haptotyla (strain CBS 200.50)</name>
    <name type="common">Nematode-trapping fungus</name>
    <name type="synonym">Monacrosporium haptotylum</name>
    <dbReference type="NCBI Taxonomy" id="1284197"/>
    <lineage>
        <taxon>Eukaryota</taxon>
        <taxon>Fungi</taxon>
        <taxon>Dikarya</taxon>
        <taxon>Ascomycota</taxon>
        <taxon>Pezizomycotina</taxon>
        <taxon>Orbiliomycetes</taxon>
        <taxon>Orbiliales</taxon>
        <taxon>Orbiliaceae</taxon>
        <taxon>Dactylellina</taxon>
    </lineage>
</organism>
<dbReference type="Proteomes" id="UP000015100">
    <property type="component" value="Unassembled WGS sequence"/>
</dbReference>
<dbReference type="InterPro" id="IPR011990">
    <property type="entry name" value="TPR-like_helical_dom_sf"/>
</dbReference>
<gene>
    <name evidence="4" type="ORF">H072_10098</name>
</gene>
<reference evidence="5" key="2">
    <citation type="submission" date="2013-04" db="EMBL/GenBank/DDBJ databases">
        <title>Genomic mechanisms accounting for the adaptation to parasitism in nematode-trapping fungi.</title>
        <authorList>
            <person name="Ahren D.G."/>
        </authorList>
    </citation>
    <scope>NUCLEOTIDE SEQUENCE [LARGE SCALE GENOMIC DNA]</scope>
    <source>
        <strain evidence="5">CBS 200.50</strain>
    </source>
</reference>
<dbReference type="HOGENOM" id="CLU_000288_125_7_1"/>
<dbReference type="OrthoDB" id="6161812at2759"/>
<dbReference type="InterPro" id="IPR027417">
    <property type="entry name" value="P-loop_NTPase"/>
</dbReference>
<dbReference type="Gene3D" id="3.40.50.300">
    <property type="entry name" value="P-loop containing nucleotide triphosphate hydrolases"/>
    <property type="match status" value="1"/>
</dbReference>
<dbReference type="Pfam" id="PF00931">
    <property type="entry name" value="NB-ARC"/>
    <property type="match status" value="1"/>
</dbReference>
<dbReference type="EMBL" id="AQGS01000912">
    <property type="protein sequence ID" value="EPS36398.1"/>
    <property type="molecule type" value="Genomic_DNA"/>
</dbReference>
<accession>S8BB88</accession>
<evidence type="ECO:0000313" key="4">
    <source>
        <dbReference type="EMBL" id="EPS36398.1"/>
    </source>
</evidence>
<comment type="caution">
    <text evidence="4">The sequence shown here is derived from an EMBL/GenBank/DDBJ whole genome shotgun (WGS) entry which is preliminary data.</text>
</comment>
<feature type="domain" description="DUF7779" evidence="3">
    <location>
        <begin position="541"/>
        <end position="635"/>
    </location>
</feature>
<dbReference type="PANTHER" id="PTHR35205:SF1">
    <property type="entry name" value="ZU5 DOMAIN-CONTAINING PROTEIN"/>
    <property type="match status" value="1"/>
</dbReference>
<sequence>MEETKPRGAAGCLKAFSYTWCCFCKRKGHPKSDEAEETPTPELELVLAEPVPQGQLDLALPSLSYSAFQLDDPLQKIFENALDELEKSLRPDLFERIKDFQNIESLYTFTVLYQKRYAESQPSLYKKLQSCVAHLNSFNEVWAAFSQTNGTIGGPVWGCLRLCLEVTVRSHAVFERILEMIEELCYDLDRIKRIVSTFDKTPEISEAVARVYIEFLGFCAEIIKYSERHFLKNAVAALVPGLEESFSRRIKKIELQLNRVEKEASLAHWARSSSKTVLSSPEKLRLIPYQRNTRFFPRDTYIDTVSNYLDTVHHPNEQRCFAFCGMPGVGKTELAIKYCHESEYKIVLWFRAETDETLAQGFSDAALALHLITEDAKDQKKIRLKVFDYLRNSNDWLVVFDNVDKFLTLEQFFPHAQQGSILVTTRDAHAAGTFAGMCKEVAIFEPSEAGQFLLSLIEDPKSPKSLAPEDIKDAEHIAAVQMGGLPLGIELMAGSLKGSEKDIGDFRKLYENEARNFRNRFHEEPASIGPTFYEKLLIDTWKWESFSPEASKLLDIFAFLAPNDIPESLFKTRSIDSTMSTESEKGTLSLVLEPFVHLSALRELKSRSMIKKVPGGYNIHRLIQEAKLHNMSDSERQIAFDAATSLLLRAFPLVDTSGKQHILFWPVSQQLIHHVQFAEKQSKRKPKPLRSVAFATLLNRAAYYLFERHFARSSEYLYDAVGEICDTSEPSKEVTYLKAEYYHMHAWLYKKLGKESKAKSAEGAFRLEEKALELRLQLEPESIKVAGNYGQLAMFAIELQKWDESLAYSKKCLDLRWNKYRYIAVPNISVTFQNYGWCLLHMKRYEEAKKHFEDAIWVMEDHFKEDAPSVPQTNWAIYALGNYYLEVGDEAKAMELHLRALGNKLEFKHDAVSSQYKVAWLYRKRGDNASAMELLQNIIKESKDEGKKAESLEARQAAKDEALSIKAEGVPSDVTFDKEEDYNHLIFFSDL</sequence>
<reference evidence="4 5" key="1">
    <citation type="journal article" date="2013" name="PLoS Genet.">
        <title>Genomic mechanisms accounting for the adaptation to parasitism in nematode-trapping fungi.</title>
        <authorList>
            <person name="Meerupati T."/>
            <person name="Andersson K.M."/>
            <person name="Friman E."/>
            <person name="Kumar D."/>
            <person name="Tunlid A."/>
            <person name="Ahren D."/>
        </authorList>
    </citation>
    <scope>NUCLEOTIDE SEQUENCE [LARGE SCALE GENOMIC DNA]</scope>
    <source>
        <strain evidence="4 5">CBS 200.50</strain>
    </source>
</reference>
<dbReference type="SUPFAM" id="SSF52540">
    <property type="entry name" value="P-loop containing nucleoside triphosphate hydrolases"/>
    <property type="match status" value="1"/>
</dbReference>
<dbReference type="InterPro" id="IPR019734">
    <property type="entry name" value="TPR_rpt"/>
</dbReference>
<dbReference type="eggNOG" id="KOG4658">
    <property type="taxonomic scope" value="Eukaryota"/>
</dbReference>